<reference evidence="2" key="2">
    <citation type="journal article" date="2021" name="Genome Biol. Evol.">
        <title>Developing a high-quality reference genome for a parasitic bivalve with doubly uniparental inheritance (Bivalvia: Unionida).</title>
        <authorList>
            <person name="Smith C.H."/>
        </authorList>
    </citation>
    <scope>NUCLEOTIDE SEQUENCE</scope>
    <source>
        <strain evidence="2">CHS0354</strain>
        <tissue evidence="2">Mantle</tissue>
    </source>
</reference>
<dbReference type="Proteomes" id="UP001195483">
    <property type="component" value="Unassembled WGS sequence"/>
</dbReference>
<sequence length="70" mass="7932">MTTYLKKENGQQRPESGYRNDMKVASPLTPGLKSDISMKGKNPPPPPQDSRVEIGMTLNKPHKTRWWIPA</sequence>
<dbReference type="EMBL" id="JAEAOA010000564">
    <property type="protein sequence ID" value="KAK3578704.1"/>
    <property type="molecule type" value="Genomic_DNA"/>
</dbReference>
<feature type="compositionally biased region" description="Basic and acidic residues" evidence="1">
    <location>
        <begin position="1"/>
        <end position="22"/>
    </location>
</feature>
<dbReference type="AlphaFoldDB" id="A0AAE0RSB4"/>
<accession>A0AAE0RSB4</accession>
<evidence type="ECO:0000313" key="3">
    <source>
        <dbReference type="Proteomes" id="UP001195483"/>
    </source>
</evidence>
<proteinExistence type="predicted"/>
<organism evidence="2 3">
    <name type="scientific">Potamilus streckersoni</name>
    <dbReference type="NCBI Taxonomy" id="2493646"/>
    <lineage>
        <taxon>Eukaryota</taxon>
        <taxon>Metazoa</taxon>
        <taxon>Spiralia</taxon>
        <taxon>Lophotrochozoa</taxon>
        <taxon>Mollusca</taxon>
        <taxon>Bivalvia</taxon>
        <taxon>Autobranchia</taxon>
        <taxon>Heteroconchia</taxon>
        <taxon>Palaeoheterodonta</taxon>
        <taxon>Unionida</taxon>
        <taxon>Unionoidea</taxon>
        <taxon>Unionidae</taxon>
        <taxon>Ambleminae</taxon>
        <taxon>Lampsilini</taxon>
        <taxon>Potamilus</taxon>
    </lineage>
</organism>
<reference evidence="2" key="1">
    <citation type="journal article" date="2021" name="Genome Biol. Evol.">
        <title>A High-Quality Reference Genome for a Parasitic Bivalve with Doubly Uniparental Inheritance (Bivalvia: Unionida).</title>
        <authorList>
            <person name="Smith C.H."/>
        </authorList>
    </citation>
    <scope>NUCLEOTIDE SEQUENCE</scope>
    <source>
        <strain evidence="2">CHS0354</strain>
    </source>
</reference>
<name>A0AAE0RSB4_9BIVA</name>
<gene>
    <name evidence="2" type="ORF">CHS0354_008562</name>
</gene>
<feature type="region of interest" description="Disordered" evidence="1">
    <location>
        <begin position="1"/>
        <end position="53"/>
    </location>
</feature>
<comment type="caution">
    <text evidence="2">The sequence shown here is derived from an EMBL/GenBank/DDBJ whole genome shotgun (WGS) entry which is preliminary data.</text>
</comment>
<evidence type="ECO:0000313" key="2">
    <source>
        <dbReference type="EMBL" id="KAK3578704.1"/>
    </source>
</evidence>
<keyword evidence="3" id="KW-1185">Reference proteome</keyword>
<reference evidence="2" key="3">
    <citation type="submission" date="2023-05" db="EMBL/GenBank/DDBJ databases">
        <authorList>
            <person name="Smith C.H."/>
        </authorList>
    </citation>
    <scope>NUCLEOTIDE SEQUENCE</scope>
    <source>
        <strain evidence="2">CHS0354</strain>
        <tissue evidence="2">Mantle</tissue>
    </source>
</reference>
<protein>
    <submittedName>
        <fullName evidence="2">Uncharacterized protein</fullName>
    </submittedName>
</protein>
<evidence type="ECO:0000256" key="1">
    <source>
        <dbReference type="SAM" id="MobiDB-lite"/>
    </source>
</evidence>